<comment type="caution">
    <text evidence="3">The sequence shown here is derived from an EMBL/GenBank/DDBJ whole genome shotgun (WGS) entry which is preliminary data.</text>
</comment>
<evidence type="ECO:0000313" key="3">
    <source>
        <dbReference type="EMBL" id="KAI3836926.1"/>
    </source>
</evidence>
<dbReference type="PANTHER" id="PTHR12214">
    <property type="entry name" value="GC-RICH SEQUENCE DNA-BINDING FACTOR"/>
    <property type="match status" value="1"/>
</dbReference>
<dbReference type="Proteomes" id="UP001202328">
    <property type="component" value="Unassembled WGS sequence"/>
</dbReference>
<sequence length="211" mass="22859">MTLMKAPCIEELEEQMQKLDVDRSIAVLERKASDNADEMIEIETHLSAEVEEFSRGGTTAAVIDAEQQAGKQGLVGDGDMVSSVGRDILKHAAHSDEVFSQNRDVSATSCYLKHSLPFVYGSLPAHGGVFNRDDADANFVPGLVEKVALPLLHLRDHNVPAASVLLRLHSLLSAIHCTDAVANLTVPTRGRVVCLFASEYDVDESSLYKGT</sequence>
<evidence type="ECO:0000256" key="1">
    <source>
        <dbReference type="ARBA" id="ARBA00004123"/>
    </source>
</evidence>
<comment type="subcellular location">
    <subcellularLocation>
        <location evidence="1">Nucleus</location>
    </subcellularLocation>
</comment>
<evidence type="ECO:0000313" key="4">
    <source>
        <dbReference type="Proteomes" id="UP001202328"/>
    </source>
</evidence>
<organism evidence="3 4">
    <name type="scientific">Papaver atlanticum</name>
    <dbReference type="NCBI Taxonomy" id="357466"/>
    <lineage>
        <taxon>Eukaryota</taxon>
        <taxon>Viridiplantae</taxon>
        <taxon>Streptophyta</taxon>
        <taxon>Embryophyta</taxon>
        <taxon>Tracheophyta</taxon>
        <taxon>Spermatophyta</taxon>
        <taxon>Magnoliopsida</taxon>
        <taxon>Ranunculales</taxon>
        <taxon>Papaveraceae</taxon>
        <taxon>Papaveroideae</taxon>
        <taxon>Papaver</taxon>
    </lineage>
</organism>
<dbReference type="AlphaFoldDB" id="A0AAD4RX05"/>
<dbReference type="GO" id="GO:0000398">
    <property type="term" value="P:mRNA splicing, via spliceosome"/>
    <property type="evidence" value="ECO:0007669"/>
    <property type="project" value="InterPro"/>
</dbReference>
<name>A0AAD4RX05_9MAGN</name>
<dbReference type="GO" id="GO:0003677">
    <property type="term" value="F:DNA binding"/>
    <property type="evidence" value="ECO:0007669"/>
    <property type="project" value="InterPro"/>
</dbReference>
<accession>A0AAD4RX05</accession>
<dbReference type="PANTHER" id="PTHR12214:SF0">
    <property type="entry name" value="LD29489P"/>
    <property type="match status" value="1"/>
</dbReference>
<protein>
    <submittedName>
        <fullName evidence="3">Uncharacterized protein</fullName>
    </submittedName>
</protein>
<evidence type="ECO:0000256" key="2">
    <source>
        <dbReference type="ARBA" id="ARBA00023242"/>
    </source>
</evidence>
<dbReference type="GO" id="GO:0005634">
    <property type="term" value="C:nucleus"/>
    <property type="evidence" value="ECO:0007669"/>
    <property type="project" value="UniProtKB-SubCell"/>
</dbReference>
<dbReference type="EMBL" id="JAJJMB010017633">
    <property type="protein sequence ID" value="KAI3836926.1"/>
    <property type="molecule type" value="Genomic_DNA"/>
</dbReference>
<keyword evidence="4" id="KW-1185">Reference proteome</keyword>
<dbReference type="InterPro" id="IPR012890">
    <property type="entry name" value="GCFC2-like"/>
</dbReference>
<gene>
    <name evidence="3" type="ORF">MKW98_005259</name>
</gene>
<proteinExistence type="predicted"/>
<reference evidence="3" key="1">
    <citation type="submission" date="2022-04" db="EMBL/GenBank/DDBJ databases">
        <title>A functionally conserved STORR gene fusion in Papaver species that diverged 16.8 million years ago.</title>
        <authorList>
            <person name="Catania T."/>
        </authorList>
    </citation>
    <scope>NUCLEOTIDE SEQUENCE</scope>
    <source>
        <strain evidence="3">S-188037</strain>
    </source>
</reference>
<keyword evidence="2" id="KW-0539">Nucleus</keyword>